<evidence type="ECO:0000313" key="1">
    <source>
        <dbReference type="EMBL" id="CUI14755.1"/>
    </source>
</evidence>
<evidence type="ECO:0000313" key="2">
    <source>
        <dbReference type="Proteomes" id="UP000051952"/>
    </source>
</evidence>
<protein>
    <submittedName>
        <fullName evidence="1">Uncharacterized protein</fullName>
    </submittedName>
</protein>
<dbReference type="AlphaFoldDB" id="A0A0S4KM96"/>
<name>A0A0S4KM96_BODSA</name>
<organism evidence="1 2">
    <name type="scientific">Bodo saltans</name>
    <name type="common">Flagellated protozoan</name>
    <dbReference type="NCBI Taxonomy" id="75058"/>
    <lineage>
        <taxon>Eukaryota</taxon>
        <taxon>Discoba</taxon>
        <taxon>Euglenozoa</taxon>
        <taxon>Kinetoplastea</taxon>
        <taxon>Metakinetoplastina</taxon>
        <taxon>Eubodonida</taxon>
        <taxon>Bodonidae</taxon>
        <taxon>Bodo</taxon>
    </lineage>
</organism>
<keyword evidence="2" id="KW-1185">Reference proteome</keyword>
<dbReference type="EMBL" id="CYKH01001608">
    <property type="protein sequence ID" value="CUI14755.1"/>
    <property type="molecule type" value="Genomic_DNA"/>
</dbReference>
<dbReference type="Proteomes" id="UP000051952">
    <property type="component" value="Unassembled WGS sequence"/>
</dbReference>
<proteinExistence type="predicted"/>
<dbReference type="VEuPathDB" id="TriTrypDB:BSAL_13335"/>
<gene>
    <name evidence="1" type="ORF">BSAL_13335</name>
</gene>
<sequence>MPHEASRPSDVLSAFNCCCNCSSLRTSYVENAVSLVTPSYRLSKDDHDFFLVWFVLSLCCDHGFAFRCCDAPIIYHHFVRFLFFFAFKARPHSLLPPIKLLLAPNHFVLNTEVCFVDITSKADNAWVPRKRKLHCLKLSRKLLTEMKTNLFGSRDNERGCCLFADIIATIVRARNKRENPFLTLMVGGCVTLTDESNAFCFKHFMCLTT</sequence>
<accession>A0A0S4KM96</accession>
<reference evidence="2" key="1">
    <citation type="submission" date="2015-09" db="EMBL/GenBank/DDBJ databases">
        <authorList>
            <consortium name="Pathogen Informatics"/>
        </authorList>
    </citation>
    <scope>NUCLEOTIDE SEQUENCE [LARGE SCALE GENOMIC DNA]</scope>
    <source>
        <strain evidence="2">Lake Konstanz</strain>
    </source>
</reference>